<dbReference type="InterPro" id="IPR004358">
    <property type="entry name" value="Sig_transdc_His_kin-like_C"/>
</dbReference>
<evidence type="ECO:0000256" key="6">
    <source>
        <dbReference type="ARBA" id="ARBA00023012"/>
    </source>
</evidence>
<organism evidence="8 9">
    <name type="scientific">Candidatus Avelusimicrobium gallicola</name>
    <dbReference type="NCBI Taxonomy" id="2562704"/>
    <lineage>
        <taxon>Bacteria</taxon>
        <taxon>Pseudomonadati</taxon>
        <taxon>Elusimicrobiota</taxon>
        <taxon>Elusimicrobia</taxon>
        <taxon>Elusimicrobiales</taxon>
        <taxon>Elusimicrobiaceae</taxon>
        <taxon>Candidatus Avelusimicrobium</taxon>
    </lineage>
</organism>
<dbReference type="GO" id="GO:0005886">
    <property type="term" value="C:plasma membrane"/>
    <property type="evidence" value="ECO:0007669"/>
    <property type="project" value="TreeGrafter"/>
</dbReference>
<evidence type="ECO:0000256" key="5">
    <source>
        <dbReference type="ARBA" id="ARBA00022777"/>
    </source>
</evidence>
<dbReference type="EC" id="2.7.13.3" evidence="2"/>
<comment type="catalytic activity">
    <reaction evidence="1">
        <text>ATP + protein L-histidine = ADP + protein N-phospho-L-histidine.</text>
        <dbReference type="EC" id="2.7.13.3"/>
    </reaction>
</comment>
<evidence type="ECO:0000256" key="1">
    <source>
        <dbReference type="ARBA" id="ARBA00000085"/>
    </source>
</evidence>
<dbReference type="InterPro" id="IPR003661">
    <property type="entry name" value="HisK_dim/P_dom"/>
</dbReference>
<dbReference type="GO" id="GO:0016036">
    <property type="term" value="P:cellular response to phosphate starvation"/>
    <property type="evidence" value="ECO:0007669"/>
    <property type="project" value="TreeGrafter"/>
</dbReference>
<dbReference type="PANTHER" id="PTHR45453">
    <property type="entry name" value="PHOSPHATE REGULON SENSOR PROTEIN PHOR"/>
    <property type="match status" value="1"/>
</dbReference>
<protein>
    <recommendedName>
        <fullName evidence="2">histidine kinase</fullName>
        <ecNumber evidence="2">2.7.13.3</ecNumber>
    </recommendedName>
</protein>
<evidence type="ECO:0000313" key="9">
    <source>
        <dbReference type="Proteomes" id="UP000725649"/>
    </source>
</evidence>
<sequence>MSEEKNEIISSRALTLISHKLKTPLSIINGYSEAILSQAGKEKFSPFTSKALEEIHKQGGKMSRLVNKLFDFNKVTSAKAEDLEREDVALKPLIKDCASCAVAREEVPAVPVTVKEDSSVKRGTFVEIDCPERLNLFANAEMLRLCIQELLSNAIKFNNKMEKVIKVQCANHGDSISISVRDYGAGIRPQDVNLIFEPFYQVDDYFTGQINGWGLGLPMIKRILDLHGGSISVVSDRGLGSIFTINFPVL</sequence>
<dbReference type="InterPro" id="IPR050351">
    <property type="entry name" value="BphY/WalK/GraS-like"/>
</dbReference>
<dbReference type="SMART" id="SM00387">
    <property type="entry name" value="HATPase_c"/>
    <property type="match status" value="1"/>
</dbReference>
<dbReference type="AlphaFoldDB" id="A0A928DR71"/>
<name>A0A928DR71_9BACT</name>
<comment type="caution">
    <text evidence="8">The sequence shown here is derived from an EMBL/GenBank/DDBJ whole genome shotgun (WGS) entry which is preliminary data.</text>
</comment>
<dbReference type="GO" id="GO:0000155">
    <property type="term" value="F:phosphorelay sensor kinase activity"/>
    <property type="evidence" value="ECO:0007669"/>
    <property type="project" value="InterPro"/>
</dbReference>
<accession>A0A928DR71</accession>
<dbReference type="SUPFAM" id="SSF47384">
    <property type="entry name" value="Homodimeric domain of signal transducing histidine kinase"/>
    <property type="match status" value="1"/>
</dbReference>
<gene>
    <name evidence="8" type="ORF">E7027_00965</name>
</gene>
<evidence type="ECO:0000313" key="8">
    <source>
        <dbReference type="EMBL" id="MBE6420709.1"/>
    </source>
</evidence>
<keyword evidence="4" id="KW-0808">Transferase</keyword>
<dbReference type="Pfam" id="PF02518">
    <property type="entry name" value="HATPase_c"/>
    <property type="match status" value="1"/>
</dbReference>
<proteinExistence type="predicted"/>
<feature type="domain" description="Histidine kinase" evidence="7">
    <location>
        <begin position="16"/>
        <end position="250"/>
    </location>
</feature>
<dbReference type="InterPro" id="IPR003594">
    <property type="entry name" value="HATPase_dom"/>
</dbReference>
<dbReference type="GO" id="GO:0004721">
    <property type="term" value="F:phosphoprotein phosphatase activity"/>
    <property type="evidence" value="ECO:0007669"/>
    <property type="project" value="TreeGrafter"/>
</dbReference>
<dbReference type="EMBL" id="SUVG01000001">
    <property type="protein sequence ID" value="MBE6420709.1"/>
    <property type="molecule type" value="Genomic_DNA"/>
</dbReference>
<dbReference type="PANTHER" id="PTHR45453:SF1">
    <property type="entry name" value="PHOSPHATE REGULON SENSOR PROTEIN PHOR"/>
    <property type="match status" value="1"/>
</dbReference>
<evidence type="ECO:0000256" key="3">
    <source>
        <dbReference type="ARBA" id="ARBA00022553"/>
    </source>
</evidence>
<evidence type="ECO:0000256" key="2">
    <source>
        <dbReference type="ARBA" id="ARBA00012438"/>
    </source>
</evidence>
<dbReference type="Pfam" id="PF00512">
    <property type="entry name" value="HisKA"/>
    <property type="match status" value="1"/>
</dbReference>
<dbReference type="SUPFAM" id="SSF55874">
    <property type="entry name" value="ATPase domain of HSP90 chaperone/DNA topoisomerase II/histidine kinase"/>
    <property type="match status" value="1"/>
</dbReference>
<dbReference type="InterPro" id="IPR005467">
    <property type="entry name" value="His_kinase_dom"/>
</dbReference>
<keyword evidence="6" id="KW-0902">Two-component regulatory system</keyword>
<dbReference type="InterPro" id="IPR036890">
    <property type="entry name" value="HATPase_C_sf"/>
</dbReference>
<dbReference type="PROSITE" id="PS50109">
    <property type="entry name" value="HIS_KIN"/>
    <property type="match status" value="1"/>
</dbReference>
<keyword evidence="3" id="KW-0597">Phosphoprotein</keyword>
<dbReference type="CDD" id="cd00082">
    <property type="entry name" value="HisKA"/>
    <property type="match status" value="1"/>
</dbReference>
<dbReference type="Gene3D" id="3.30.565.10">
    <property type="entry name" value="Histidine kinase-like ATPase, C-terminal domain"/>
    <property type="match status" value="1"/>
</dbReference>
<evidence type="ECO:0000256" key="4">
    <source>
        <dbReference type="ARBA" id="ARBA00022679"/>
    </source>
</evidence>
<dbReference type="Proteomes" id="UP000725649">
    <property type="component" value="Unassembled WGS sequence"/>
</dbReference>
<evidence type="ECO:0000259" key="7">
    <source>
        <dbReference type="PROSITE" id="PS50109"/>
    </source>
</evidence>
<dbReference type="SMART" id="SM00388">
    <property type="entry name" value="HisKA"/>
    <property type="match status" value="1"/>
</dbReference>
<dbReference type="Gene3D" id="1.10.287.130">
    <property type="match status" value="1"/>
</dbReference>
<dbReference type="InterPro" id="IPR036097">
    <property type="entry name" value="HisK_dim/P_sf"/>
</dbReference>
<keyword evidence="5 8" id="KW-0418">Kinase</keyword>
<dbReference type="PRINTS" id="PR00344">
    <property type="entry name" value="BCTRLSENSOR"/>
</dbReference>
<reference evidence="8" key="1">
    <citation type="submission" date="2019-04" db="EMBL/GenBank/DDBJ databases">
        <title>Evolution of Biomass-Degrading Anaerobic Consortia Revealed by Metagenomics.</title>
        <authorList>
            <person name="Peng X."/>
        </authorList>
    </citation>
    <scope>NUCLEOTIDE SEQUENCE</scope>
    <source>
        <strain evidence="8">SIG66</strain>
    </source>
</reference>